<dbReference type="Gene3D" id="3.30.565.40">
    <property type="entry name" value="Fervidobacterium nodosum Rt17-B1 like"/>
    <property type="match status" value="1"/>
</dbReference>
<dbReference type="Pfam" id="PF11738">
    <property type="entry name" value="DUF3298"/>
    <property type="match status" value="1"/>
</dbReference>
<protein>
    <submittedName>
        <fullName evidence="3">Uncharacterized protein DUF4163</fullName>
    </submittedName>
</protein>
<dbReference type="InterPro" id="IPR025303">
    <property type="entry name" value="PdaC"/>
</dbReference>
<dbReference type="Proteomes" id="UP000248646">
    <property type="component" value="Unassembled WGS sequence"/>
</dbReference>
<dbReference type="Gene3D" id="3.90.640.20">
    <property type="entry name" value="Heat-shock cognate protein, ATPase"/>
    <property type="match status" value="1"/>
</dbReference>
<dbReference type="OrthoDB" id="5637at2"/>
<keyword evidence="4" id="KW-1185">Reference proteome</keyword>
<proteinExistence type="predicted"/>
<dbReference type="InterPro" id="IPR021729">
    <property type="entry name" value="DUF3298"/>
</dbReference>
<feature type="domain" description="Deacetylase PdaC" evidence="2">
    <location>
        <begin position="18"/>
        <end position="94"/>
    </location>
</feature>
<gene>
    <name evidence="3" type="ORF">C7437_10756</name>
</gene>
<accession>A0A2W7MCZ3</accession>
<feature type="domain" description="DUF3298" evidence="1">
    <location>
        <begin position="112"/>
        <end position="181"/>
    </location>
</feature>
<sequence>MDLPVQIVTKHVYHNFPSVKIYFPVVTSLPLPPIQKKINRHILKQLNTILIDQGFYNKNLVEMVGNYEIKTNERGFLSLSLTVYSFTGGAHGLTITRSLTFDVTTGKQYALEDLFKPTSDYVRVLSQIIEKKFIEWEVPLLEEFEGIRPDQDFYVADHSLVIYFQVYELTPYVYGFPYVPIAIKDIEEIILPNGILDKLLSF</sequence>
<evidence type="ECO:0000313" key="4">
    <source>
        <dbReference type="Proteomes" id="UP000248646"/>
    </source>
</evidence>
<evidence type="ECO:0000259" key="2">
    <source>
        <dbReference type="Pfam" id="PF13739"/>
    </source>
</evidence>
<reference evidence="3 4" key="1">
    <citation type="submission" date="2018-06" db="EMBL/GenBank/DDBJ databases">
        <title>Genomic Encyclopedia of Type Strains, Phase IV (KMG-IV): sequencing the most valuable type-strain genomes for metagenomic binning, comparative biology and taxonomic classification.</title>
        <authorList>
            <person name="Goeker M."/>
        </authorList>
    </citation>
    <scope>NUCLEOTIDE SEQUENCE [LARGE SCALE GENOMIC DNA]</scope>
    <source>
        <strain evidence="3 4">DSM 5</strain>
    </source>
</reference>
<dbReference type="EMBL" id="QKZI01000007">
    <property type="protein sequence ID" value="PZX03102.1"/>
    <property type="molecule type" value="Genomic_DNA"/>
</dbReference>
<dbReference type="InterPro" id="IPR037126">
    <property type="entry name" value="PdaC/RsiV-like_sf"/>
</dbReference>
<dbReference type="Pfam" id="PF13739">
    <property type="entry name" value="PdaC"/>
    <property type="match status" value="1"/>
</dbReference>
<dbReference type="AlphaFoldDB" id="A0A2W7MCZ3"/>
<evidence type="ECO:0000259" key="1">
    <source>
        <dbReference type="Pfam" id="PF11738"/>
    </source>
</evidence>
<dbReference type="RefSeq" id="WP_111440268.1">
    <property type="nucleotide sequence ID" value="NZ_QKZI01000007.1"/>
</dbReference>
<comment type="caution">
    <text evidence="3">The sequence shown here is derived from an EMBL/GenBank/DDBJ whole genome shotgun (WGS) entry which is preliminary data.</text>
</comment>
<organism evidence="3 4">
    <name type="scientific">Psychrobacillus insolitus</name>
    <dbReference type="NCBI Taxonomy" id="1461"/>
    <lineage>
        <taxon>Bacteria</taxon>
        <taxon>Bacillati</taxon>
        <taxon>Bacillota</taxon>
        <taxon>Bacilli</taxon>
        <taxon>Bacillales</taxon>
        <taxon>Bacillaceae</taxon>
        <taxon>Psychrobacillus</taxon>
    </lineage>
</organism>
<evidence type="ECO:0000313" key="3">
    <source>
        <dbReference type="EMBL" id="PZX03102.1"/>
    </source>
</evidence>
<name>A0A2W7MCZ3_9BACI</name>